<proteinExistence type="predicted"/>
<organismHost>
    <name type="scientific">Pan troglodytes</name>
    <name type="common">Chimpanzee</name>
    <dbReference type="NCBI Taxonomy" id="9598"/>
</organismHost>
<keyword evidence="6" id="KW-0053">Apoptosis</keyword>
<evidence type="ECO:0000256" key="9">
    <source>
        <dbReference type="ARBA" id="ARBA00022870"/>
    </source>
</evidence>
<evidence type="ECO:0000256" key="6">
    <source>
        <dbReference type="ARBA" id="ARBA00022703"/>
    </source>
</evidence>
<keyword evidence="9" id="KW-1043">Host membrane</keyword>
<feature type="region of interest" description="Disordered" evidence="14">
    <location>
        <begin position="43"/>
        <end position="66"/>
    </location>
</feature>
<reference evidence="15" key="1">
    <citation type="journal article" date="2012" name="J. Virol.">
        <title>Eastern chimpanzees, but not bonobos, represent a simian immunodeficiency virus reservoir.</title>
        <authorList>
            <person name="Li Y."/>
            <person name="Ndjango J.B."/>
            <person name="Learn G.H."/>
            <person name="Ramirez M.A."/>
            <person name="Keele B.F."/>
            <person name="Bibollet-Ruche F."/>
            <person name="Liu W."/>
            <person name="Easlick J.L."/>
            <person name="Decker J.M."/>
            <person name="Rudicell R.S."/>
            <person name="Inogwabini B.I."/>
            <person name="Ahuka-Mundeke S."/>
            <person name="Leendertz F.H."/>
            <person name="Reynolds V."/>
            <person name="Muller M.N."/>
            <person name="Chancellor R.L."/>
            <person name="Rundus A.S."/>
            <person name="Simmons N."/>
            <person name="Worobey M."/>
            <person name="Shaw G.M."/>
            <person name="Peeters M."/>
            <person name="Sharp P.M."/>
            <person name="Hahn B.H."/>
        </authorList>
    </citation>
    <scope>NUCLEOTIDE SEQUENCE</scope>
    <source>
        <strain evidence="15">EP482</strain>
    </source>
</reference>
<name>J7FE43_SIV</name>
<protein>
    <submittedName>
        <fullName evidence="15">Nef protein</fullName>
    </submittedName>
</protein>
<evidence type="ECO:0000256" key="5">
    <source>
        <dbReference type="ARBA" id="ARBA00022581"/>
    </source>
</evidence>
<evidence type="ECO:0000256" key="11">
    <source>
        <dbReference type="ARBA" id="ARBA00023136"/>
    </source>
</evidence>
<keyword evidence="8" id="KW-0946">Virion</keyword>
<keyword evidence="5" id="KW-0945">Host-virus interaction</keyword>
<dbReference type="GO" id="GO:0044423">
    <property type="term" value="C:virion component"/>
    <property type="evidence" value="ECO:0007669"/>
    <property type="project" value="UniProtKB-KW"/>
</dbReference>
<sequence>MGSTLSKLKFFGWPTVRRDILAAPGVGQGSRDLEARGAITIKTPEHQLPENNHDLTEEEVGFPVRP</sequence>
<gene>
    <name evidence="15" type="primary">nef</name>
</gene>
<evidence type="ECO:0000256" key="12">
    <source>
        <dbReference type="ARBA" id="ARBA00023280"/>
    </source>
</evidence>
<feature type="compositionally biased region" description="Basic and acidic residues" evidence="14">
    <location>
        <begin position="43"/>
        <end position="55"/>
    </location>
</feature>
<evidence type="ECO:0000256" key="7">
    <source>
        <dbReference type="ARBA" id="ARBA00022707"/>
    </source>
</evidence>
<organismHost>
    <name type="scientific">Cercopithecidae</name>
    <name type="common">Old World monkeys</name>
    <dbReference type="NCBI Taxonomy" id="9527"/>
</organismHost>
<evidence type="ECO:0000256" key="1">
    <source>
        <dbReference type="ARBA" id="ARBA00022511"/>
    </source>
</evidence>
<evidence type="ECO:0000256" key="4">
    <source>
        <dbReference type="ARBA" id="ARBA00022553"/>
    </source>
</evidence>
<evidence type="ECO:0000313" key="15">
    <source>
        <dbReference type="EMBL" id="AFM85394.1"/>
    </source>
</evidence>
<keyword evidence="7" id="KW-0519">Myristate</keyword>
<keyword evidence="12" id="KW-0899">Viral immunoevasion</keyword>
<organism evidence="15">
    <name type="scientific">Simian immunodeficiency virus</name>
    <name type="common">SIV</name>
    <dbReference type="NCBI Taxonomy" id="11723"/>
    <lineage>
        <taxon>Viruses</taxon>
        <taxon>Riboviria</taxon>
        <taxon>Pararnavirae</taxon>
        <taxon>Artverviricota</taxon>
        <taxon>Revtraviricetes</taxon>
        <taxon>Ortervirales</taxon>
        <taxon>Retroviridae</taxon>
        <taxon>Orthoretrovirinae</taxon>
        <taxon>Lentivirus</taxon>
        <taxon>Lentivirus simimdef</taxon>
    </lineage>
</organism>
<keyword evidence="2" id="KW-0244">Early protein</keyword>
<evidence type="ECO:0000256" key="3">
    <source>
        <dbReference type="ARBA" id="ARBA00022525"/>
    </source>
</evidence>
<dbReference type="InterPro" id="IPR027480">
    <property type="entry name" value="HIV-1_Nef_anchor_sf"/>
</dbReference>
<keyword evidence="4" id="KW-0597">Phosphoprotein</keyword>
<feature type="non-terminal residue" evidence="15">
    <location>
        <position position="66"/>
    </location>
</feature>
<evidence type="ECO:0000256" key="8">
    <source>
        <dbReference type="ARBA" id="ARBA00022844"/>
    </source>
</evidence>
<evidence type="ECO:0000256" key="2">
    <source>
        <dbReference type="ARBA" id="ARBA00022518"/>
    </source>
</evidence>
<keyword evidence="13" id="KW-0449">Lipoprotein</keyword>
<keyword evidence="11" id="KW-0472">Membrane</keyword>
<dbReference type="EMBL" id="JQ866066">
    <property type="protein sequence ID" value="AFM85394.1"/>
    <property type="molecule type" value="Genomic_RNA"/>
</dbReference>
<evidence type="ECO:0000256" key="13">
    <source>
        <dbReference type="ARBA" id="ARBA00023288"/>
    </source>
</evidence>
<evidence type="ECO:0000256" key="10">
    <source>
        <dbReference type="ARBA" id="ARBA00023026"/>
    </source>
</evidence>
<keyword evidence="1" id="KW-1032">Host cell membrane</keyword>
<keyword evidence="10" id="KW-0843">Virulence</keyword>
<dbReference type="Gene3D" id="4.10.890.10">
    <property type="entry name" value="HIV 1 nef anchor domain"/>
    <property type="match status" value="1"/>
</dbReference>
<keyword evidence="3" id="KW-0964">Secreted</keyword>
<accession>J7FE43</accession>
<evidence type="ECO:0000256" key="14">
    <source>
        <dbReference type="SAM" id="MobiDB-lite"/>
    </source>
</evidence>